<dbReference type="GO" id="GO:0005829">
    <property type="term" value="C:cytosol"/>
    <property type="evidence" value="ECO:0007669"/>
    <property type="project" value="TreeGrafter"/>
</dbReference>
<feature type="domain" description="Glycerol-3-phosphate dehydrogenase NAD-dependent N-terminal" evidence="1">
    <location>
        <begin position="5"/>
        <end position="154"/>
    </location>
</feature>
<dbReference type="GO" id="GO:0047952">
    <property type="term" value="F:glycerol-3-phosphate dehydrogenase [NAD(P)+] activity"/>
    <property type="evidence" value="ECO:0007669"/>
    <property type="project" value="TreeGrafter"/>
</dbReference>
<dbReference type="AlphaFoldDB" id="A0A4D4MGE6"/>
<evidence type="ECO:0000313" key="3">
    <source>
        <dbReference type="EMBL" id="GDY70735.1"/>
    </source>
</evidence>
<dbReference type="Gene3D" id="3.40.50.720">
    <property type="entry name" value="NAD(P)-binding Rossmann-like Domain"/>
    <property type="match status" value="2"/>
</dbReference>
<proteinExistence type="predicted"/>
<protein>
    <recommendedName>
        <fullName evidence="1">Glycerol-3-phosphate dehydrogenase NAD-dependent N-terminal domain-containing protein</fullName>
    </recommendedName>
</protein>
<dbReference type="PANTHER" id="PTHR11728:SF1">
    <property type="entry name" value="GLYCEROL-3-PHOSPHATE DEHYDROGENASE [NAD(+)] 2, CHLOROPLASTIC"/>
    <property type="match status" value="1"/>
</dbReference>
<dbReference type="RefSeq" id="WP_306292891.1">
    <property type="nucleotide sequence ID" value="NZ_BAABTN010000023.1"/>
</dbReference>
<name>A0A4D4MGE6_STRAX</name>
<evidence type="ECO:0000313" key="2">
    <source>
        <dbReference type="EMBL" id="GDY68880.1"/>
    </source>
</evidence>
<evidence type="ECO:0000259" key="1">
    <source>
        <dbReference type="Pfam" id="PF01210"/>
    </source>
</evidence>
<accession>A0A4D4MGE6</accession>
<evidence type="ECO:0000313" key="4">
    <source>
        <dbReference type="Proteomes" id="UP000299211"/>
    </source>
</evidence>
<dbReference type="PANTHER" id="PTHR11728">
    <property type="entry name" value="GLYCEROL-3-PHOSPHATE DEHYDROGENASE"/>
    <property type="match status" value="1"/>
</dbReference>
<reference evidence="2 5" key="2">
    <citation type="submission" date="2019-04" db="EMBL/GenBank/DDBJ databases">
        <title>Draft genome sequences of Streptomyces avermitilis NBRC 14893.</title>
        <authorList>
            <person name="Komaki H."/>
            <person name="Tamura T."/>
            <person name="Hosoyama A."/>
        </authorList>
    </citation>
    <scope>NUCLEOTIDE SEQUENCE [LARGE SCALE GENOMIC DNA]</scope>
    <source>
        <strain evidence="2 5">NBRC 14893</strain>
    </source>
</reference>
<dbReference type="EMBL" id="BJHY01000001">
    <property type="protein sequence ID" value="GDY70735.1"/>
    <property type="molecule type" value="Genomic_DNA"/>
</dbReference>
<organism evidence="3 4">
    <name type="scientific">Streptomyces avermitilis</name>
    <dbReference type="NCBI Taxonomy" id="33903"/>
    <lineage>
        <taxon>Bacteria</taxon>
        <taxon>Bacillati</taxon>
        <taxon>Actinomycetota</taxon>
        <taxon>Actinomycetes</taxon>
        <taxon>Kitasatosporales</taxon>
        <taxon>Streptomycetaceae</taxon>
        <taxon>Streptomyces</taxon>
    </lineage>
</organism>
<dbReference type="GO" id="GO:0051287">
    <property type="term" value="F:NAD binding"/>
    <property type="evidence" value="ECO:0007669"/>
    <property type="project" value="InterPro"/>
</dbReference>
<dbReference type="GO" id="GO:0046168">
    <property type="term" value="P:glycerol-3-phosphate catabolic process"/>
    <property type="evidence" value="ECO:0007669"/>
    <property type="project" value="InterPro"/>
</dbReference>
<dbReference type="InterPro" id="IPR011128">
    <property type="entry name" value="G3P_DH_NAD-dep_N"/>
</dbReference>
<sequence>MARGAVLSAGSWGTTMAKVFADAGSDVTVHARRPEVVAAINVRHQNARYLPDVVIARPAPRDSRPGRGTRRCPACRAVDPGAGAAGEPRAAWAPHIEPDAVVVSSMKGVETYSGLRMSEVIHQVTGIPLEQVAVLSGPDLAREILAAALVAPVAVATGAAAATCARHTTGVYKANSPHPRGATARCKDGTWSYSAHSRGTCSHHRGVKYWYR</sequence>
<dbReference type="InterPro" id="IPR022236">
    <property type="entry name" value="DUF3761"/>
</dbReference>
<dbReference type="Pfam" id="PF01210">
    <property type="entry name" value="NAD_Gly3P_dh_N"/>
    <property type="match status" value="1"/>
</dbReference>
<evidence type="ECO:0000313" key="5">
    <source>
        <dbReference type="Proteomes" id="UP000302139"/>
    </source>
</evidence>
<gene>
    <name evidence="2" type="ORF">SAV14893_082730</name>
    <name evidence="3" type="ORF">SAV31267_002200</name>
</gene>
<dbReference type="Proteomes" id="UP000302139">
    <property type="component" value="Unassembled WGS sequence"/>
</dbReference>
<dbReference type="EMBL" id="BJHX01000001">
    <property type="protein sequence ID" value="GDY68880.1"/>
    <property type="molecule type" value="Genomic_DNA"/>
</dbReference>
<reference evidence="3 4" key="1">
    <citation type="submission" date="2019-04" db="EMBL/GenBank/DDBJ databases">
        <title>Draft genome sequences of Streptomyces avermitilis ATCC 31267.</title>
        <authorList>
            <person name="Komaki H."/>
            <person name="Tamura T."/>
            <person name="Hosoyama A."/>
        </authorList>
    </citation>
    <scope>NUCLEOTIDE SEQUENCE [LARGE SCALE GENOMIC DNA]</scope>
    <source>
        <strain evidence="3 4">ATCC 31267</strain>
    </source>
</reference>
<comment type="caution">
    <text evidence="3">The sequence shown here is derived from an EMBL/GenBank/DDBJ whole genome shotgun (WGS) entry which is preliminary data.</text>
</comment>
<dbReference type="Proteomes" id="UP000299211">
    <property type="component" value="Unassembled WGS sequence"/>
</dbReference>
<dbReference type="InterPro" id="IPR036291">
    <property type="entry name" value="NAD(P)-bd_dom_sf"/>
</dbReference>
<dbReference type="Pfam" id="PF12587">
    <property type="entry name" value="DUF3761"/>
    <property type="match status" value="1"/>
</dbReference>
<dbReference type="SUPFAM" id="SSF51735">
    <property type="entry name" value="NAD(P)-binding Rossmann-fold domains"/>
    <property type="match status" value="1"/>
</dbReference>